<dbReference type="RefSeq" id="XP_013382013.1">
    <property type="nucleotide sequence ID" value="XM_013526559.1"/>
</dbReference>
<reference evidence="19" key="2">
    <citation type="submission" date="2025-08" db="UniProtKB">
        <authorList>
            <consortium name="RefSeq"/>
        </authorList>
    </citation>
    <scope>IDENTIFICATION</scope>
</reference>
<dbReference type="GeneID" id="106152820"/>
<keyword evidence="4" id="KW-0732">Signal</keyword>
<organism evidence="18 19">
    <name type="scientific">Lingula anatina</name>
    <name type="common">Brachiopod</name>
    <name type="synonym">Lingula unguis</name>
    <dbReference type="NCBI Taxonomy" id="7574"/>
    <lineage>
        <taxon>Eukaryota</taxon>
        <taxon>Metazoa</taxon>
        <taxon>Spiralia</taxon>
        <taxon>Lophotrochozoa</taxon>
        <taxon>Brachiopoda</taxon>
        <taxon>Linguliformea</taxon>
        <taxon>Lingulata</taxon>
        <taxon>Lingulida</taxon>
        <taxon>Linguloidea</taxon>
        <taxon>Lingulidae</taxon>
        <taxon>Lingula</taxon>
    </lineage>
</organism>
<evidence type="ECO:0000256" key="1">
    <source>
        <dbReference type="ARBA" id="ARBA00010246"/>
    </source>
</evidence>
<keyword evidence="7" id="KW-0969">Cilium</keyword>
<evidence type="ECO:0000256" key="10">
    <source>
        <dbReference type="ARBA" id="ARBA00023180"/>
    </source>
</evidence>
<evidence type="ECO:0000256" key="2">
    <source>
        <dbReference type="ARBA" id="ARBA00022475"/>
    </source>
</evidence>
<accession>A0A1S3H7N0</accession>
<feature type="compositionally biased region" description="Basic and acidic residues" evidence="13">
    <location>
        <begin position="635"/>
        <end position="645"/>
    </location>
</feature>
<dbReference type="GO" id="GO:0097228">
    <property type="term" value="C:sperm principal piece"/>
    <property type="evidence" value="ECO:0007669"/>
    <property type="project" value="TreeGrafter"/>
</dbReference>
<keyword evidence="3 14" id="KW-0812">Transmembrane</keyword>
<dbReference type="InterPro" id="IPR028751">
    <property type="entry name" value="CATSPERD/E"/>
</dbReference>
<evidence type="ECO:0000256" key="11">
    <source>
        <dbReference type="ARBA" id="ARBA00023273"/>
    </source>
</evidence>
<comment type="similarity">
    <text evidence="1">Belongs to the CATSPERD family.</text>
</comment>
<evidence type="ECO:0000256" key="4">
    <source>
        <dbReference type="ARBA" id="ARBA00022729"/>
    </source>
</evidence>
<dbReference type="GO" id="GO:0036128">
    <property type="term" value="C:CatSper complex"/>
    <property type="evidence" value="ECO:0007669"/>
    <property type="project" value="InterPro"/>
</dbReference>
<gene>
    <name evidence="19" type="primary">LOC106152820</name>
</gene>
<dbReference type="GO" id="GO:0030317">
    <property type="term" value="P:flagellated sperm motility"/>
    <property type="evidence" value="ECO:0007669"/>
    <property type="project" value="TreeGrafter"/>
</dbReference>
<dbReference type="Pfam" id="PF22844">
    <property type="entry name" value="Beta-prop_CATSPERE"/>
    <property type="match status" value="1"/>
</dbReference>
<keyword evidence="6 14" id="KW-1133">Transmembrane helix</keyword>
<keyword evidence="18" id="KW-1185">Reference proteome</keyword>
<keyword evidence="5" id="KW-0282">Flagellum</keyword>
<dbReference type="PANTHER" id="PTHR33722:SF1">
    <property type="entry name" value="CATION CHANNEL SPERM-ASSOCIATED AUXILIARY SUBUNIT DELTA"/>
    <property type="match status" value="1"/>
</dbReference>
<dbReference type="AlphaFoldDB" id="A0A1S3H7N0"/>
<dbReference type="InterPro" id="IPR053814">
    <property type="entry name" value="CATSPERD/E_C"/>
</dbReference>
<comment type="subcellular location">
    <subcellularLocation>
        <location evidence="12">Cell projection</location>
        <location evidence="12">Cilium</location>
        <location evidence="12">Flagellum membrane</location>
        <topology evidence="12">Single-pass type I membrane protein</topology>
    </subcellularLocation>
</comment>
<evidence type="ECO:0000256" key="6">
    <source>
        <dbReference type="ARBA" id="ARBA00022989"/>
    </source>
</evidence>
<dbReference type="InterPro" id="IPR053815">
    <property type="entry name" value="CATSPERE_Ig-like"/>
</dbReference>
<keyword evidence="11" id="KW-0966">Cell projection</keyword>
<reference evidence="19" key="1">
    <citation type="journal article" date="2015" name="Nat. Commun.">
        <title>The Lingula genome provides insights into brachiopod evolution and the origin of phosphate biomineralization.</title>
        <authorList>
            <person name="Luo Y.J."/>
            <person name="Takeuchi T."/>
            <person name="Koyanagi R."/>
            <person name="Yamada L."/>
            <person name="Kanda M."/>
            <person name="Khalturina M."/>
            <person name="Fujie M."/>
            <person name="Yamasaki S.I."/>
            <person name="Endo K."/>
            <person name="Satoh N."/>
        </authorList>
    </citation>
    <scope>NUCLEOTIDE SEQUENCE</scope>
</reference>
<keyword evidence="9" id="KW-1015">Disulfide bond</keyword>
<evidence type="ECO:0000313" key="19">
    <source>
        <dbReference type="RefSeq" id="XP_013382013.1"/>
    </source>
</evidence>
<keyword evidence="2" id="KW-1003">Cell membrane</keyword>
<evidence type="ECO:0000256" key="7">
    <source>
        <dbReference type="ARBA" id="ARBA00023069"/>
    </source>
</evidence>
<feature type="domain" description="CATSPERE beta-propeller" evidence="15">
    <location>
        <begin position="7"/>
        <end position="252"/>
    </location>
</feature>
<evidence type="ECO:0000259" key="17">
    <source>
        <dbReference type="Pfam" id="PF22850"/>
    </source>
</evidence>
<evidence type="ECO:0000256" key="3">
    <source>
        <dbReference type="ARBA" id="ARBA00022692"/>
    </source>
</evidence>
<evidence type="ECO:0000256" key="9">
    <source>
        <dbReference type="ARBA" id="ARBA00023157"/>
    </source>
</evidence>
<name>A0A1S3H7N0_LINAN</name>
<evidence type="ECO:0000259" key="15">
    <source>
        <dbReference type="Pfam" id="PF22844"/>
    </source>
</evidence>
<evidence type="ECO:0000313" key="18">
    <source>
        <dbReference type="Proteomes" id="UP000085678"/>
    </source>
</evidence>
<keyword evidence="8 14" id="KW-0472">Membrane</keyword>
<keyword evidence="10" id="KW-0325">Glycoprotein</keyword>
<dbReference type="Pfam" id="PF22849">
    <property type="entry name" value="CATSPERE_Ig-like"/>
    <property type="match status" value="1"/>
</dbReference>
<dbReference type="GO" id="GO:0048240">
    <property type="term" value="P:sperm capacitation"/>
    <property type="evidence" value="ECO:0007669"/>
    <property type="project" value="TreeGrafter"/>
</dbReference>
<sequence length="658" mass="74526">MTGLPGDILGIRGRDTCSEGVLALYSGGVRVATDTTSTREPIITGSTVQKQLEWSETLLQLENLLLQDPQVQDVAFNTFPGSVGILLAISANGQSKVVVLLYNIYEDVWEITPMWMDFNITESGPLSFMFQDAGKTAFLLRDLHRLYYSYEEGTENGVMTLLNCNTSDLVEEGEFIQEVTISPLREIIIHTSRNHLFHSKMKMNQVLKLESGELPSSDVVVRFDALDRMYLMVLENGTLTSRIYPLKNEISSGLFPLQQCPYRYFVHSTVQDLYKIDMGESIHVWAMLVFLDIHSGFLQMFNHNSTLVKSRANSDIQYGRGVIAHNKSVTFYHHMDFYRSPNYTTAKKLATGISCFELIPSNINLICPSPTQIVSYLSVGCPKGRHLVLKRPAASEPCDTVDTYTIGKEHFLHLDGTSPTQDKVVHYDLVRLGCPVRVDSSHNFLPQLELYDGEEFVRPVTGNFILWEEQGRTDYSYNATMKQAGCHKVAQTWSQIRDEQGMLTDWGQGWGPWNYRSCFEETNTVIDSSLLQRPYQILNSTGVSWLQFPNTHDSMYTFRARIVDPNYSFCDLEISFAVQTYGAQHPEDLTVTMITVGGIMGAVLLGLLGSYFVYRKQTSQAFATRMMLVKMLHKEDHSHQRESPVPKKRTSVLGDIWS</sequence>
<evidence type="ECO:0000256" key="8">
    <source>
        <dbReference type="ARBA" id="ARBA00023136"/>
    </source>
</evidence>
<dbReference type="InParanoid" id="A0A1S3H7N0"/>
<evidence type="ECO:0000256" key="13">
    <source>
        <dbReference type="SAM" id="MobiDB-lite"/>
    </source>
</evidence>
<dbReference type="KEGG" id="lak:106152820"/>
<feature type="region of interest" description="Disordered" evidence="13">
    <location>
        <begin position="635"/>
        <end position="658"/>
    </location>
</feature>
<protein>
    <submittedName>
        <fullName evidence="19">Cation channel sperm-associated protein subunit epsilon</fullName>
    </submittedName>
</protein>
<dbReference type="PANTHER" id="PTHR33722">
    <property type="entry name" value="CATION CHANNEL SPERM-ASSOCIATED PROTEIN SUBUNIT DELTA-RELATED"/>
    <property type="match status" value="1"/>
</dbReference>
<dbReference type="Proteomes" id="UP000085678">
    <property type="component" value="Unplaced"/>
</dbReference>
<evidence type="ECO:0000256" key="12">
    <source>
        <dbReference type="ARBA" id="ARBA00037793"/>
    </source>
</evidence>
<evidence type="ECO:0000256" key="5">
    <source>
        <dbReference type="ARBA" id="ARBA00022846"/>
    </source>
</evidence>
<evidence type="ECO:0000256" key="14">
    <source>
        <dbReference type="SAM" id="Phobius"/>
    </source>
</evidence>
<dbReference type="STRING" id="7574.A0A1S3H7N0"/>
<proteinExistence type="inferred from homology"/>
<feature type="domain" description="CATSPERD/E C-terminal" evidence="17">
    <location>
        <begin position="403"/>
        <end position="616"/>
    </location>
</feature>
<dbReference type="Pfam" id="PF22850">
    <property type="entry name" value="CATSPERD-E_C"/>
    <property type="match status" value="1"/>
</dbReference>
<dbReference type="OrthoDB" id="5968869at2759"/>
<dbReference type="InterPro" id="IPR053816">
    <property type="entry name" value="CATSPERE_beta-prop"/>
</dbReference>
<evidence type="ECO:0000259" key="16">
    <source>
        <dbReference type="Pfam" id="PF22849"/>
    </source>
</evidence>
<feature type="domain" description="CATSPERE Ig-like" evidence="16">
    <location>
        <begin position="265"/>
        <end position="373"/>
    </location>
</feature>
<feature type="transmembrane region" description="Helical" evidence="14">
    <location>
        <begin position="589"/>
        <end position="614"/>
    </location>
</feature>